<sequence length="70" mass="7814">MITELNLAGVFMSPLVLCIAIAFAARLGISWVLQKTGFYEWVWQRPLFDTALFLVLTGLVFSLGFGPLIH</sequence>
<evidence type="ECO:0008006" key="8">
    <source>
        <dbReference type="Google" id="ProtNLM"/>
    </source>
</evidence>
<evidence type="ECO:0000256" key="3">
    <source>
        <dbReference type="ARBA" id="ARBA00022989"/>
    </source>
</evidence>
<keyword evidence="7" id="KW-1185">Reference proteome</keyword>
<gene>
    <name evidence="6" type="ORF">GCM10007875_07210</name>
</gene>
<feature type="transmembrane region" description="Helical" evidence="5">
    <location>
        <begin position="7"/>
        <end position="31"/>
    </location>
</feature>
<keyword evidence="4 5" id="KW-0472">Membrane</keyword>
<evidence type="ECO:0000313" key="6">
    <source>
        <dbReference type="EMBL" id="GLR25633.1"/>
    </source>
</evidence>
<evidence type="ECO:0000313" key="7">
    <source>
        <dbReference type="Proteomes" id="UP001156664"/>
    </source>
</evidence>
<keyword evidence="2 5" id="KW-0812">Transmembrane</keyword>
<dbReference type="EMBL" id="BSOJ01000006">
    <property type="protein sequence ID" value="GLR25633.1"/>
    <property type="molecule type" value="Genomic_DNA"/>
</dbReference>
<name>A0ABQ5YRS6_9BURK</name>
<proteinExistence type="predicted"/>
<evidence type="ECO:0000256" key="4">
    <source>
        <dbReference type="ARBA" id="ARBA00023136"/>
    </source>
</evidence>
<evidence type="ECO:0000256" key="5">
    <source>
        <dbReference type="SAM" id="Phobius"/>
    </source>
</evidence>
<evidence type="ECO:0000256" key="2">
    <source>
        <dbReference type="ARBA" id="ARBA00022692"/>
    </source>
</evidence>
<dbReference type="Proteomes" id="UP001156664">
    <property type="component" value="Unassembled WGS sequence"/>
</dbReference>
<organism evidence="6 7">
    <name type="scientific">Limnobacter litoralis</name>
    <dbReference type="NCBI Taxonomy" id="481366"/>
    <lineage>
        <taxon>Bacteria</taxon>
        <taxon>Pseudomonadati</taxon>
        <taxon>Pseudomonadota</taxon>
        <taxon>Betaproteobacteria</taxon>
        <taxon>Burkholderiales</taxon>
        <taxon>Burkholderiaceae</taxon>
        <taxon>Limnobacter</taxon>
    </lineage>
</organism>
<comment type="caution">
    <text evidence="6">The sequence shown here is derived from an EMBL/GenBank/DDBJ whole genome shotgun (WGS) entry which is preliminary data.</text>
</comment>
<evidence type="ECO:0000256" key="1">
    <source>
        <dbReference type="ARBA" id="ARBA00022475"/>
    </source>
</evidence>
<keyword evidence="1" id="KW-1003">Cell membrane</keyword>
<reference evidence="7" key="1">
    <citation type="journal article" date="2019" name="Int. J. Syst. Evol. Microbiol.">
        <title>The Global Catalogue of Microorganisms (GCM) 10K type strain sequencing project: providing services to taxonomists for standard genome sequencing and annotation.</title>
        <authorList>
            <consortium name="The Broad Institute Genomics Platform"/>
            <consortium name="The Broad Institute Genome Sequencing Center for Infectious Disease"/>
            <person name="Wu L."/>
            <person name="Ma J."/>
        </authorList>
    </citation>
    <scope>NUCLEOTIDE SEQUENCE [LARGE SCALE GENOMIC DNA]</scope>
    <source>
        <strain evidence="7">NBRC 105857</strain>
    </source>
</reference>
<dbReference type="InterPro" id="IPR012451">
    <property type="entry name" value="DUF1656"/>
</dbReference>
<accession>A0ABQ5YRS6</accession>
<dbReference type="RefSeq" id="WP_284280030.1">
    <property type="nucleotide sequence ID" value="NZ_BSOJ01000006.1"/>
</dbReference>
<feature type="transmembrane region" description="Helical" evidence="5">
    <location>
        <begin position="51"/>
        <end position="69"/>
    </location>
</feature>
<protein>
    <recommendedName>
        <fullName evidence="8">DUF1656 domain-containing protein</fullName>
    </recommendedName>
</protein>
<keyword evidence="3 5" id="KW-1133">Transmembrane helix</keyword>
<dbReference type="Pfam" id="PF07869">
    <property type="entry name" value="DUF1656"/>
    <property type="match status" value="1"/>
</dbReference>